<keyword evidence="4" id="KW-0539">Nucleus</keyword>
<dbReference type="SUPFAM" id="SSF48371">
    <property type="entry name" value="ARM repeat"/>
    <property type="match status" value="1"/>
</dbReference>
<feature type="compositionally biased region" description="Basic and acidic residues" evidence="6">
    <location>
        <begin position="1152"/>
        <end position="1213"/>
    </location>
</feature>
<accession>A0ABM0LTZ9</accession>
<evidence type="ECO:0000313" key="7">
    <source>
        <dbReference type="Proteomes" id="UP000694865"/>
    </source>
</evidence>
<dbReference type="InterPro" id="IPR011989">
    <property type="entry name" value="ARM-like"/>
</dbReference>
<reference evidence="8" key="1">
    <citation type="submission" date="2025-08" db="UniProtKB">
        <authorList>
            <consortium name="RefSeq"/>
        </authorList>
    </citation>
    <scope>IDENTIFICATION</scope>
    <source>
        <tissue evidence="8">Testes</tissue>
    </source>
</reference>
<dbReference type="Pfam" id="PF20168">
    <property type="entry name" value="PDS5"/>
    <property type="match status" value="1"/>
</dbReference>
<protein>
    <submittedName>
        <fullName evidence="8">Sister chromatid cohesion protein PDS5 homolog B-like</fullName>
    </submittedName>
</protein>
<dbReference type="Proteomes" id="UP000694865">
    <property type="component" value="Unplaced"/>
</dbReference>
<name>A0ABM0LTZ9_SACKO</name>
<feature type="compositionally biased region" description="Basic and acidic residues" evidence="6">
    <location>
        <begin position="1228"/>
        <end position="1238"/>
    </location>
</feature>
<evidence type="ECO:0000256" key="2">
    <source>
        <dbReference type="ARBA" id="ARBA00022618"/>
    </source>
</evidence>
<organism evidence="7 8">
    <name type="scientific">Saccoglossus kowalevskii</name>
    <name type="common">Acorn worm</name>
    <dbReference type="NCBI Taxonomy" id="10224"/>
    <lineage>
        <taxon>Eukaryota</taxon>
        <taxon>Metazoa</taxon>
        <taxon>Hemichordata</taxon>
        <taxon>Enteropneusta</taxon>
        <taxon>Harrimaniidae</taxon>
        <taxon>Saccoglossus</taxon>
    </lineage>
</organism>
<evidence type="ECO:0000256" key="1">
    <source>
        <dbReference type="ARBA" id="ARBA00004123"/>
    </source>
</evidence>
<dbReference type="PANTHER" id="PTHR12663:SF0">
    <property type="entry name" value="PRECOCIOUS DISSOCIATION OF SISTERS 5, ISOFORM A"/>
    <property type="match status" value="1"/>
</dbReference>
<comment type="subcellular location">
    <subcellularLocation>
        <location evidence="1">Nucleus</location>
    </subcellularLocation>
</comment>
<evidence type="ECO:0000256" key="6">
    <source>
        <dbReference type="SAM" id="MobiDB-lite"/>
    </source>
</evidence>
<gene>
    <name evidence="8" type="primary">LOC102803664</name>
</gene>
<feature type="compositionally biased region" description="Low complexity" evidence="6">
    <location>
        <begin position="1352"/>
        <end position="1366"/>
    </location>
</feature>
<keyword evidence="7" id="KW-1185">Reference proteome</keyword>
<feature type="compositionally biased region" description="Acidic residues" evidence="6">
    <location>
        <begin position="1396"/>
        <end position="1405"/>
    </location>
</feature>
<feature type="compositionally biased region" description="Basic residues" evidence="6">
    <location>
        <begin position="1372"/>
        <end position="1382"/>
    </location>
</feature>
<proteinExistence type="predicted"/>
<evidence type="ECO:0000256" key="4">
    <source>
        <dbReference type="ARBA" id="ARBA00023242"/>
    </source>
</evidence>
<evidence type="ECO:0000256" key="3">
    <source>
        <dbReference type="ARBA" id="ARBA00022776"/>
    </source>
</evidence>
<dbReference type="Gene3D" id="1.25.10.10">
    <property type="entry name" value="Leucine-rich Repeat Variant"/>
    <property type="match status" value="1"/>
</dbReference>
<keyword evidence="5" id="KW-0131">Cell cycle</keyword>
<dbReference type="GeneID" id="102803664"/>
<dbReference type="PANTHER" id="PTHR12663">
    <property type="entry name" value="ANDROGEN INDUCED INHIBITOR OF PROLIFERATION AS3 / PDS5-RELATED"/>
    <property type="match status" value="1"/>
</dbReference>
<keyword evidence="2" id="KW-0132">Cell division</keyword>
<feature type="compositionally biased region" description="Low complexity" evidence="6">
    <location>
        <begin position="1287"/>
        <end position="1297"/>
    </location>
</feature>
<keyword evidence="3" id="KW-0498">Mitosis</keyword>
<dbReference type="RefSeq" id="XP_006811240.1">
    <property type="nucleotide sequence ID" value="XM_006811177.1"/>
</dbReference>
<feature type="region of interest" description="Disordered" evidence="6">
    <location>
        <begin position="1140"/>
        <end position="1450"/>
    </location>
</feature>
<sequence length="1450" mass="165933">MTLSHSHKHLDIVYPAGVKDITHDLTKDELIKRLKVKIQFFQDMDQEEEKDPYEPLAMYIASDFFLLHGSKDVRLLVACCVADIFRIFAPEAPYKTAEELKNIFQFLTKQLRGLDNIEGPFWKRYFYLLENLAMVKSYNICMELEESNEIFTELFRAFFSVIHDGHSPKVRNFMLDVMCPLIMENDSVAQDLLDAILINLVEPNKSDNCHAYNLCIDLIKRTSTALEPFLQGFFNNMLILGRTSESEVSGHLYELIYELNLISNNVLLSVLPQLELKLKTNDETERLAVTKLLARMFSDRESDLAVQNKPLWNCFLARFNDVSVPIRVECVKYAQYFILNHQQLVTDITDRLKERLHDTDEGVRHEAVNAIVAAAKKDVTACSDEVLQFVKERMLDKRWKIRKEATLGLGHIYKKAVNNPDLSRSDLRRISWIRDKILHIYYQQSLEDRLLVERIFTMTLVPYNLDTKERMLKFYQLYSAIDDHAVKAINEMFKNQCYVRTLVRELVMLVKEGKGGDETMKTISSKVIAIARCLPEPSKAQDHIKKLAELLGEDNQVRIHLETIVAPDCSCKKAEQAVKQIMMKIGHPKQTNPFYESVKTLLERIAPLIIDVPAVTALIKIVCDQVDGVGEDFDDANDEDTVQHRGMKLLLTLSYSFYGAFRSEETYGHLISLLRKEDHFTSDLSLQVFTHAATGIEDSYPQIASCLMPVLQSKAKTGSAQQAKHAIHCINAIIIRKKRTIFEQIFESLRKGLTTDAENLQTAMTSLGHLALLSGQQFVMSMRSLVAKFIVKEVLMQDRNAPIKNKKLWCHDDEVSEECYVKIRALKLLVRWLIGLKTNDQGSGTSTIRLLSTMIRNEGDLMERGKIRPAEKSRLRLAAGCALLKLAQEPCYADIISQEQFYLIALLVNDECYEVRQMFAIKLHKGLLSLRLPLQYLSIFALCAKDPIRDRKTFARQCLVKNISFRRDYIRQHSGASSRLTSLLPEHVIPYCIHLLAHDPDLQSHKDLSSLRDIKECLWFMLEPLMTRNESFSFLKKIVETVKQSKDATSPSDKDANKKMYAVCDLTYGLIMTKIGSFVLKEHPTEPKLPAKLFIKMDKRSRPNTEIFLPKQLQYNLLDASKKKSTEKIFETPNKPKKTEIKEVKNLAAKRSVTDKSDSKIQEESKKDENKQRTASKDGKPDKREEKSKSEKKQEKKKVLTPQKQERTLRTATKEQNASRSSKRLKTSGKDEHVEQKKLKSQNLDDTSRNEKLSTPQKQRQNKLVKLSETKTTSPSKVVRKRKIENSSDSSDSQSPAKKSKLSPVRTTRLSGKNKEDVAPSSSSSSKSPRKELSSRSPRKQSLRLNKEDVAPSPSSSPRKQSPRKVSPNKKQATKKNVRNIKRAAPITVNGHAQSDGEDNDEDDEQIPRRSNRRIVALEKAIETVGKTKPTSKEESTVPVSRRTNRKKRL</sequence>
<evidence type="ECO:0000313" key="8">
    <source>
        <dbReference type="RefSeq" id="XP_006811240.1"/>
    </source>
</evidence>
<dbReference type="InterPro" id="IPR039776">
    <property type="entry name" value="Pds5"/>
</dbReference>
<dbReference type="InterPro" id="IPR016024">
    <property type="entry name" value="ARM-type_fold"/>
</dbReference>
<dbReference type="CDD" id="cd19953">
    <property type="entry name" value="PDS5"/>
    <property type="match status" value="1"/>
</dbReference>
<evidence type="ECO:0000256" key="5">
    <source>
        <dbReference type="ARBA" id="ARBA00023306"/>
    </source>
</evidence>